<dbReference type="Pfam" id="PF01129">
    <property type="entry name" value="ART"/>
    <property type="match status" value="1"/>
</dbReference>
<reference evidence="12 13" key="1">
    <citation type="submission" date="2019-09" db="EMBL/GenBank/DDBJ databases">
        <title>Bird 10,000 Genomes (B10K) Project - Family phase.</title>
        <authorList>
            <person name="Zhang G."/>
        </authorList>
    </citation>
    <scope>NUCLEOTIDE SEQUENCE [LARGE SCALE GENOMIC DNA]</scope>
    <source>
        <strain evidence="12">B10K-DU-001-53</strain>
        <tissue evidence="12">Muscle</tissue>
    </source>
</reference>
<dbReference type="Gene3D" id="3.90.176.10">
    <property type="entry name" value="Toxin ADP-ribosyltransferase, Chain A, domain 1"/>
    <property type="match status" value="1"/>
</dbReference>
<keyword evidence="6 10" id="KW-0521">NADP</keyword>
<gene>
    <name evidence="12" type="primary">Nrt2</name>
    <name evidence="12" type="ORF">ODOGUJ_R02657</name>
</gene>
<evidence type="ECO:0000256" key="1">
    <source>
        <dbReference type="ARBA" id="ARBA00009558"/>
    </source>
</evidence>
<evidence type="ECO:0000256" key="10">
    <source>
        <dbReference type="RuleBase" id="RU361228"/>
    </source>
</evidence>
<evidence type="ECO:0000313" key="12">
    <source>
        <dbReference type="EMBL" id="NXJ16875.1"/>
    </source>
</evidence>
<dbReference type="GO" id="GO:0046677">
    <property type="term" value="P:response to antibiotic"/>
    <property type="evidence" value="ECO:0007669"/>
    <property type="project" value="UniProtKB-ARBA"/>
</dbReference>
<keyword evidence="13" id="KW-1185">Reference proteome</keyword>
<comment type="caution">
    <text evidence="12">The sequence shown here is derived from an EMBL/GenBank/DDBJ whole genome shotgun (WGS) entry which is preliminary data.</text>
</comment>
<feature type="non-terminal residue" evidence="12">
    <location>
        <position position="1"/>
    </location>
</feature>
<dbReference type="GO" id="GO:0106274">
    <property type="term" value="F:NAD+-protein-arginine ADP-ribosyltransferase activity"/>
    <property type="evidence" value="ECO:0007669"/>
    <property type="project" value="UniProtKB-EC"/>
</dbReference>
<dbReference type="GO" id="GO:0005615">
    <property type="term" value="C:extracellular space"/>
    <property type="evidence" value="ECO:0007669"/>
    <property type="project" value="UniProtKB-ARBA"/>
</dbReference>
<feature type="non-terminal residue" evidence="12">
    <location>
        <position position="265"/>
    </location>
</feature>
<organism evidence="12 13">
    <name type="scientific">Odontophorus gujanensis</name>
    <name type="common">marbled wood quail</name>
    <dbReference type="NCBI Taxonomy" id="886794"/>
    <lineage>
        <taxon>Eukaryota</taxon>
        <taxon>Metazoa</taxon>
        <taxon>Chordata</taxon>
        <taxon>Craniata</taxon>
        <taxon>Vertebrata</taxon>
        <taxon>Euteleostomi</taxon>
        <taxon>Archelosauria</taxon>
        <taxon>Archosauria</taxon>
        <taxon>Dinosauria</taxon>
        <taxon>Saurischia</taxon>
        <taxon>Theropoda</taxon>
        <taxon>Coelurosauria</taxon>
        <taxon>Aves</taxon>
        <taxon>Neognathae</taxon>
        <taxon>Galloanserae</taxon>
        <taxon>Galliformes</taxon>
        <taxon>Odontophoridae</taxon>
        <taxon>Odontophorus</taxon>
    </lineage>
</organism>
<dbReference type="EC" id="2.4.2.31" evidence="10"/>
<dbReference type="SUPFAM" id="SSF56399">
    <property type="entry name" value="ADP-ribosylation"/>
    <property type="match status" value="1"/>
</dbReference>
<keyword evidence="4" id="KW-0548">Nucleotidyltransferase</keyword>
<comment type="catalytic activity">
    <reaction evidence="9 10">
        <text>L-arginyl-[protein] + NAD(+) = N(omega)-(ADP-D-ribosyl)-L-arginyl-[protein] + nicotinamide + H(+)</text>
        <dbReference type="Rhea" id="RHEA:19149"/>
        <dbReference type="Rhea" id="RHEA-COMP:10532"/>
        <dbReference type="Rhea" id="RHEA-COMP:15087"/>
        <dbReference type="ChEBI" id="CHEBI:15378"/>
        <dbReference type="ChEBI" id="CHEBI:17154"/>
        <dbReference type="ChEBI" id="CHEBI:29965"/>
        <dbReference type="ChEBI" id="CHEBI:57540"/>
        <dbReference type="ChEBI" id="CHEBI:142554"/>
        <dbReference type="EC" id="2.4.2.31"/>
    </reaction>
</comment>
<dbReference type="GO" id="GO:0016779">
    <property type="term" value="F:nucleotidyltransferase activity"/>
    <property type="evidence" value="ECO:0007669"/>
    <property type="project" value="UniProtKB-KW"/>
</dbReference>
<evidence type="ECO:0000256" key="7">
    <source>
        <dbReference type="ARBA" id="ARBA00023027"/>
    </source>
</evidence>
<evidence type="ECO:0000256" key="6">
    <source>
        <dbReference type="ARBA" id="ARBA00022857"/>
    </source>
</evidence>
<dbReference type="InterPro" id="IPR050999">
    <property type="entry name" value="ADP-ribosyltransferase_ARG"/>
</dbReference>
<dbReference type="Proteomes" id="UP000522663">
    <property type="component" value="Unassembled WGS sequence"/>
</dbReference>
<comment type="similarity">
    <text evidence="1 10">Belongs to the Arg-specific ADP-ribosyltransferase family.</text>
</comment>
<keyword evidence="8" id="KW-1015">Disulfide bond</keyword>
<dbReference type="FunFam" id="3.90.176.10:FF:000001">
    <property type="entry name" value="NAD(P)(+)--arginine ADP-ribosyltransferase"/>
    <property type="match status" value="1"/>
</dbReference>
<evidence type="ECO:0000313" key="13">
    <source>
        <dbReference type="Proteomes" id="UP000522663"/>
    </source>
</evidence>
<evidence type="ECO:0000256" key="8">
    <source>
        <dbReference type="ARBA" id="ARBA00023157"/>
    </source>
</evidence>
<dbReference type="EMBL" id="VXAB01016453">
    <property type="protein sequence ID" value="NXJ16875.1"/>
    <property type="molecule type" value="Genomic_DNA"/>
</dbReference>
<feature type="chain" id="PRO_5029946401" description="NAD(P)(+)--arginine ADP-ribosyltransferase" evidence="10">
    <location>
        <begin position="21"/>
        <end position="265"/>
    </location>
</feature>
<evidence type="ECO:0000256" key="4">
    <source>
        <dbReference type="ARBA" id="ARBA00022695"/>
    </source>
</evidence>
<dbReference type="GO" id="GO:0044194">
    <property type="term" value="C:cytolytic granule"/>
    <property type="evidence" value="ECO:0007669"/>
    <property type="project" value="UniProtKB-ARBA"/>
</dbReference>
<keyword evidence="2 10" id="KW-0328">Glycosyltransferase</keyword>
<evidence type="ECO:0000256" key="9">
    <source>
        <dbReference type="ARBA" id="ARBA00047597"/>
    </source>
</evidence>
<dbReference type="PANTHER" id="PTHR10339:SF19">
    <property type="entry name" value="GPI-LINKED NAD(P)(+)--ARGININE ADP-RIBOSYLTRANSFERASE 1"/>
    <property type="match status" value="1"/>
</dbReference>
<keyword evidence="7 10" id="KW-0520">NAD</keyword>
<accession>A0A7K9Z3H6</accession>
<dbReference type="InterPro" id="IPR000768">
    <property type="entry name" value="ART"/>
</dbReference>
<sequence length="265" mass="30077">MEHLAPRWVLLAGTLLGTLATGSTRSARDLSPTQTPMDTAPESFDDDYKGCVEQMRAELPELNCTEFTHNRVYAEGWKAAAAEWQRRWGGRPQPGQLRQEQAIALLAYTGGSKLHKQFNEDTRRGGCSHQHYLNSYHFKALHFLLTTALRDLRRSHPSECHHVFRGVRDVRFAAKKGSAVRFGHFASSSLQRNISKRFGTDTFFEIRTCLGAPIKHFSSVPCEDEDLIPPFEVFKVTEFRRVNGGNLIHLHSNGMQSRHTCELLK</sequence>
<dbReference type="AlphaFoldDB" id="A0A7K9Z3H6"/>
<evidence type="ECO:0000256" key="11">
    <source>
        <dbReference type="SAM" id="MobiDB-lite"/>
    </source>
</evidence>
<evidence type="ECO:0000256" key="5">
    <source>
        <dbReference type="ARBA" id="ARBA00022729"/>
    </source>
</evidence>
<dbReference type="OrthoDB" id="423533at2759"/>
<protein>
    <recommendedName>
        <fullName evidence="10">NAD(P)(+)--arginine ADP-ribosyltransferase</fullName>
        <ecNumber evidence="10">2.4.2.31</ecNumber>
    </recommendedName>
    <alternativeName>
        <fullName evidence="10">Mono(ADP-ribosyl)transferase</fullName>
    </alternativeName>
</protein>
<name>A0A7K9Z3H6_9GALL</name>
<keyword evidence="5 10" id="KW-0732">Signal</keyword>
<feature type="region of interest" description="Disordered" evidence="11">
    <location>
        <begin position="24"/>
        <end position="43"/>
    </location>
</feature>
<dbReference type="GO" id="GO:0003950">
    <property type="term" value="F:NAD+ poly-ADP-ribosyltransferase activity"/>
    <property type="evidence" value="ECO:0007669"/>
    <property type="project" value="UniProtKB-ARBA"/>
</dbReference>
<dbReference type="PRINTS" id="PR00970">
    <property type="entry name" value="RIBTRNSFRASE"/>
</dbReference>
<proteinExistence type="inferred from homology"/>
<evidence type="ECO:0000256" key="2">
    <source>
        <dbReference type="ARBA" id="ARBA00022676"/>
    </source>
</evidence>
<evidence type="ECO:0000256" key="3">
    <source>
        <dbReference type="ARBA" id="ARBA00022679"/>
    </source>
</evidence>
<dbReference type="PANTHER" id="PTHR10339">
    <property type="entry name" value="ADP-RIBOSYLTRANSFERASE"/>
    <property type="match status" value="1"/>
</dbReference>
<keyword evidence="3 10" id="KW-0808">Transferase</keyword>
<feature type="signal peptide" evidence="10">
    <location>
        <begin position="1"/>
        <end position="20"/>
    </location>
</feature>
<dbReference type="PROSITE" id="PS51996">
    <property type="entry name" value="TR_MART"/>
    <property type="match status" value="1"/>
</dbReference>
<dbReference type="PROSITE" id="PS01291">
    <property type="entry name" value="ART"/>
    <property type="match status" value="1"/>
</dbReference>